<dbReference type="STRING" id="1458426.SMCB_1869"/>
<dbReference type="InterPro" id="IPR036513">
    <property type="entry name" value="STAS_dom_sf"/>
</dbReference>
<dbReference type="PROSITE" id="PS50801">
    <property type="entry name" value="STAS"/>
    <property type="match status" value="1"/>
</dbReference>
<accession>A0A060NQP0</accession>
<dbReference type="HOGENOM" id="CLU_2218579_0_0_4"/>
<sequence length="122" mass="12631">MPMSTAPSAVLAAPRSLPDLPQRLTHEQADAYVQRCLAVMESGGAVPVSPATAVSPAPAQTAAALWSLDAAALQHFDSSALAALLAVARLLQARGGRLQVLHMPLRLRELAALYGVSELLAA</sequence>
<dbReference type="SUPFAM" id="SSF52091">
    <property type="entry name" value="SpoIIaa-like"/>
    <property type="match status" value="1"/>
</dbReference>
<dbReference type="InterPro" id="IPR058548">
    <property type="entry name" value="MlaB-like_STAS"/>
</dbReference>
<gene>
    <name evidence="2" type="ORF">SMCB_1869</name>
</gene>
<reference evidence="2 3" key="1">
    <citation type="journal article" date="2014" name="Nat. Commun.">
        <title>Physiological and genomic features of highly alkaliphilic hydrogen-utilizing Betaproteobacteria from a continental serpentinizing site.</title>
        <authorList>
            <person name="Suzuki S."/>
            <person name="Kuenen J.G."/>
            <person name="Schipper K."/>
            <person name="van der Velde S."/>
            <person name="Ishii S."/>
            <person name="Wu A."/>
            <person name="Sorokin D.Y."/>
            <person name="Tenney A."/>
            <person name="Meng X.Y."/>
            <person name="Morrill P.L."/>
            <person name="Kamagata Y."/>
            <person name="Muyzer G."/>
            <person name="Nealson K.H."/>
        </authorList>
    </citation>
    <scope>NUCLEOTIDE SEQUENCE [LARGE SCALE GENOMIC DNA]</scope>
    <source>
        <strain evidence="2 3">B1</strain>
    </source>
</reference>
<organism evidence="2 3">
    <name type="scientific">Serpentinimonas maccroryi</name>
    <dbReference type="NCBI Taxonomy" id="1458426"/>
    <lineage>
        <taxon>Bacteria</taxon>
        <taxon>Pseudomonadati</taxon>
        <taxon>Pseudomonadota</taxon>
        <taxon>Betaproteobacteria</taxon>
        <taxon>Burkholderiales</taxon>
        <taxon>Comamonadaceae</taxon>
        <taxon>Serpentinimonas</taxon>
    </lineage>
</organism>
<dbReference type="Proteomes" id="UP000066014">
    <property type="component" value="Chromosome"/>
</dbReference>
<dbReference type="Gene3D" id="3.30.750.24">
    <property type="entry name" value="STAS domain"/>
    <property type="match status" value="1"/>
</dbReference>
<keyword evidence="3" id="KW-1185">Reference proteome</keyword>
<evidence type="ECO:0000313" key="3">
    <source>
        <dbReference type="Proteomes" id="UP000066014"/>
    </source>
</evidence>
<protein>
    <submittedName>
        <fullName evidence="2">Predicted NTP binding protein containing STAS domain</fullName>
    </submittedName>
</protein>
<dbReference type="Pfam" id="PF13466">
    <property type="entry name" value="STAS_2"/>
    <property type="match status" value="1"/>
</dbReference>
<dbReference type="KEGG" id="cbab:SMCB_1869"/>
<name>A0A060NQP0_9BURK</name>
<dbReference type="EMBL" id="AP014569">
    <property type="protein sequence ID" value="BAO84097.1"/>
    <property type="molecule type" value="Genomic_DNA"/>
</dbReference>
<dbReference type="InterPro" id="IPR002645">
    <property type="entry name" value="STAS_dom"/>
</dbReference>
<proteinExistence type="predicted"/>
<evidence type="ECO:0000313" key="2">
    <source>
        <dbReference type="EMBL" id="BAO84097.1"/>
    </source>
</evidence>
<evidence type="ECO:0000259" key="1">
    <source>
        <dbReference type="PROSITE" id="PS50801"/>
    </source>
</evidence>
<dbReference type="AlphaFoldDB" id="A0A060NQP0"/>
<feature type="domain" description="STAS" evidence="1">
    <location>
        <begin position="68"/>
        <end position="122"/>
    </location>
</feature>